<dbReference type="InterPro" id="IPR057736">
    <property type="entry name" value="SAF_PseI/NeuA/NeuB"/>
</dbReference>
<evidence type="ECO:0000259" key="2">
    <source>
        <dbReference type="SMART" id="SM00858"/>
    </source>
</evidence>
<reference evidence="3 4" key="1">
    <citation type="submission" date="2017-08" db="EMBL/GenBank/DDBJ databases">
        <title>Infants hospitalized years apart are colonized by the same room-sourced microbial strains.</title>
        <authorList>
            <person name="Brooks B."/>
            <person name="Olm M.R."/>
            <person name="Firek B.A."/>
            <person name="Baker R."/>
            <person name="Thomas B.C."/>
            <person name="Morowitz M.J."/>
            <person name="Banfield J.F."/>
        </authorList>
    </citation>
    <scope>NUCLEOTIDE SEQUENCE [LARGE SCALE GENOMIC DNA]</scope>
    <source>
        <strain evidence="3">S2_003_000_R2_14</strain>
    </source>
</reference>
<feature type="domain" description="SAF" evidence="2">
    <location>
        <begin position="47"/>
        <end position="111"/>
    </location>
</feature>
<dbReference type="EMBL" id="QFQP01000013">
    <property type="protein sequence ID" value="PZR11831.1"/>
    <property type="molecule type" value="Genomic_DNA"/>
</dbReference>
<dbReference type="SMART" id="SM00858">
    <property type="entry name" value="SAF"/>
    <property type="match status" value="2"/>
</dbReference>
<evidence type="ECO:0000313" key="3">
    <source>
        <dbReference type="EMBL" id="PZR11831.1"/>
    </source>
</evidence>
<gene>
    <name evidence="3" type="ORF">DI536_15960</name>
</gene>
<dbReference type="CDD" id="cd11615">
    <property type="entry name" value="SAF_NeuB_like"/>
    <property type="match status" value="1"/>
</dbReference>
<sequence>MKTERGFASGLMTGLGLGALLLCMGTLFVLSWSMATRKKAREGWNLKPVVVAAVDIAAGDDLTFEVISQRSVPEQFVPATAVLPDAASKLIHARPLVPIQASELLLWELFDVGGRGLELTRDVEAGAVLKAEDVKVVSFSKDGVSVTRVRADQKEVLGAKTSRALKAGAPLHFSDLIPPEAR</sequence>
<dbReference type="Pfam" id="PF08666">
    <property type="entry name" value="SAF"/>
    <property type="match status" value="1"/>
</dbReference>
<accession>A0A2W5VN70</accession>
<dbReference type="Proteomes" id="UP000249061">
    <property type="component" value="Unassembled WGS sequence"/>
</dbReference>
<evidence type="ECO:0000256" key="1">
    <source>
        <dbReference type="SAM" id="Phobius"/>
    </source>
</evidence>
<keyword evidence="1" id="KW-0812">Transmembrane</keyword>
<keyword evidence="1" id="KW-1133">Transmembrane helix</keyword>
<proteinExistence type="predicted"/>
<protein>
    <recommendedName>
        <fullName evidence="2">SAF domain-containing protein</fullName>
    </recommendedName>
</protein>
<name>A0A2W5VN70_9BACT</name>
<feature type="transmembrane region" description="Helical" evidence="1">
    <location>
        <begin position="6"/>
        <end position="32"/>
    </location>
</feature>
<evidence type="ECO:0000313" key="4">
    <source>
        <dbReference type="Proteomes" id="UP000249061"/>
    </source>
</evidence>
<comment type="caution">
    <text evidence="3">The sequence shown here is derived from an EMBL/GenBank/DDBJ whole genome shotgun (WGS) entry which is preliminary data.</text>
</comment>
<dbReference type="AlphaFoldDB" id="A0A2W5VN70"/>
<feature type="domain" description="SAF" evidence="2">
    <location>
        <begin position="114"/>
        <end position="177"/>
    </location>
</feature>
<keyword evidence="1" id="KW-0472">Membrane</keyword>
<dbReference type="InterPro" id="IPR013974">
    <property type="entry name" value="SAF"/>
</dbReference>
<organism evidence="3 4">
    <name type="scientific">Archangium gephyra</name>
    <dbReference type="NCBI Taxonomy" id="48"/>
    <lineage>
        <taxon>Bacteria</taxon>
        <taxon>Pseudomonadati</taxon>
        <taxon>Myxococcota</taxon>
        <taxon>Myxococcia</taxon>
        <taxon>Myxococcales</taxon>
        <taxon>Cystobacterineae</taxon>
        <taxon>Archangiaceae</taxon>
        <taxon>Archangium</taxon>
    </lineage>
</organism>